<dbReference type="InterPro" id="IPR028994">
    <property type="entry name" value="Integrin_alpha_N"/>
</dbReference>
<dbReference type="RefSeq" id="WP_133228749.1">
    <property type="nucleotide sequence ID" value="NZ_SOZE01000006.1"/>
</dbReference>
<reference evidence="10 11" key="1">
    <citation type="journal article" date="2017" name="Int. J. Syst. Evol. Microbiol.">
        <title>Mucilaginibacterpsychrotolerans sp. nov., isolated from peatlands.</title>
        <authorList>
            <person name="Deng Y."/>
            <person name="Shen L."/>
            <person name="Xu B."/>
            <person name="Liu Y."/>
            <person name="Gu Z."/>
            <person name="Liu H."/>
            <person name="Zhou Y."/>
        </authorList>
    </citation>
    <scope>NUCLEOTIDE SEQUENCE [LARGE SCALE GENOMIC DNA]</scope>
    <source>
        <strain evidence="10 11">NH7-4</strain>
    </source>
</reference>
<keyword evidence="4" id="KW-0843">Virulence</keyword>
<comment type="subcellular location">
    <subcellularLocation>
        <location evidence="1">Secreted</location>
    </subcellularLocation>
</comment>
<dbReference type="Proteomes" id="UP000297540">
    <property type="component" value="Unassembled WGS sequence"/>
</dbReference>
<dbReference type="Gene3D" id="2.60.220.30">
    <property type="match status" value="1"/>
</dbReference>
<dbReference type="PANTHER" id="PTHR32305:SF15">
    <property type="entry name" value="PROTEIN RHSA-RELATED"/>
    <property type="match status" value="1"/>
</dbReference>
<gene>
    <name evidence="10" type="ORF">E2R66_08560</name>
</gene>
<evidence type="ECO:0000256" key="3">
    <source>
        <dbReference type="ARBA" id="ARBA00022737"/>
    </source>
</evidence>
<dbReference type="Pfam" id="PF20041">
    <property type="entry name" value="DUF6443"/>
    <property type="match status" value="1"/>
</dbReference>
<dbReference type="Gene3D" id="2.180.10.10">
    <property type="entry name" value="RHS repeat-associated core"/>
    <property type="match status" value="3"/>
</dbReference>
<evidence type="ECO:0000256" key="2">
    <source>
        <dbReference type="ARBA" id="ARBA00022525"/>
    </source>
</evidence>
<dbReference type="InterPro" id="IPR045619">
    <property type="entry name" value="DUF6443"/>
</dbReference>
<dbReference type="InterPro" id="IPR031325">
    <property type="entry name" value="RHS_repeat"/>
</dbReference>
<evidence type="ECO:0000256" key="5">
    <source>
        <dbReference type="SAM" id="MobiDB-lite"/>
    </source>
</evidence>
<dbReference type="GO" id="GO:0005576">
    <property type="term" value="C:extracellular region"/>
    <property type="evidence" value="ECO:0007669"/>
    <property type="project" value="UniProtKB-SubCell"/>
</dbReference>
<evidence type="ECO:0000259" key="8">
    <source>
        <dbReference type="Pfam" id="PF20041"/>
    </source>
</evidence>
<dbReference type="InterPro" id="IPR050708">
    <property type="entry name" value="T6SS_VgrG/RHS"/>
</dbReference>
<protein>
    <recommendedName>
        <fullName evidence="12">Insecticide toxin TcdB middle/N-terminal domain-containing protein</fullName>
    </recommendedName>
</protein>
<dbReference type="GO" id="GO:0005737">
    <property type="term" value="C:cytoplasm"/>
    <property type="evidence" value="ECO:0007669"/>
    <property type="project" value="InterPro"/>
</dbReference>
<evidence type="ECO:0000313" key="10">
    <source>
        <dbReference type="EMBL" id="TFF38509.1"/>
    </source>
</evidence>
<dbReference type="Pfam" id="PF12256">
    <property type="entry name" value="TcdB_toxin_midN"/>
    <property type="match status" value="1"/>
</dbReference>
<evidence type="ECO:0000313" key="11">
    <source>
        <dbReference type="Proteomes" id="UP000297540"/>
    </source>
</evidence>
<evidence type="ECO:0000256" key="1">
    <source>
        <dbReference type="ARBA" id="ARBA00004613"/>
    </source>
</evidence>
<feature type="domain" description="DUF6443" evidence="8">
    <location>
        <begin position="2135"/>
        <end position="2215"/>
    </location>
</feature>
<dbReference type="InterPro" id="IPR006530">
    <property type="entry name" value="YD"/>
</dbReference>
<sequence>MNKNTCFAFIGLFVLSIGFGETLKLLPKKSAVVPKTKATTPAPVVTKRTVENFFNADISGGVIGTTNELRADAAYDNIFHIRLPQLPKSGEIVTLRYRLKGVKNNASIARSVNDAQATGGYLTELSGDWTAQKEYLATVTLRKGDNVVRFGLPSDAGFNYEVKNVSLVIEQVEKKKAIFLNSDGGRYYGSHAYLSGVLNTPARLFFNNVPVTVRQGEFEIVTTAPEKSVKPFSGVLKAILPSGEAIVKTINFTATKTSAVYHTPGEKGISNTGLYHVAAGLSLTLKNAGVQASVNIPSGALAANTNVSITALRYQDTPPVGTDMVNVTSGAVAYRFLPHGSRFAKPVYLRLPVDKTLLPEGYTTADVQTFYFDETARKWVALKIDTAAAQGETAGAVTTHFTDMINAIIKVPESPQTQGYTPTSIKDYKAANPSAGIDMIAPPDANDMGTASLSYPIKLPKGRLGMQPNLNLQYSNEGGNGWLGLGWSLPVAVIDIDTRWGVPRYDATLETETYTMGGEQLAPLANRTAYVARVTERQFHSRIEGSFQKITRHGNNPMNYWWEVTNKNGVRSFYGGTPSTGLIDAAVLKDDAGNVAHWALVETRDLHDNFVAYQYQTILNTGVVGGTVPGKQLYPKDITYTGSGSTPGFYKVAFTVGSPNYKRRDIEINARLGFKMVTADVLNSIDVTYKGQLIRNYVFLYQEGQFHKTLLKDIKANDDDKRLFYTHNFEYFDDTKVNGANAFLGNVEDWSPTNDHIQGGLLNPLPKYTDQSSALSTVKSSSIGGGLALTIGIGYSQDKSFSVGGGVGYQGGGNEGLVTMADINGDGLPDKILKKDGALYYRPNLGVLAHSFGDLHPITGIGNFSSGNSRTIKWNVQAVPPFGFVGYERSTTTSTTSEYFTDFNGDGLIDIASNGQVYFNHLDKNGNPFFEPSSAATPSPIVPFGSIDKQFLAPDLALQATQEADYPLQDAVRYWKAPFKGNITITGPVQLLPVNNSGLVNAKEDGVRASIQLNGGNPNWSTVIAAGDYSIKTPSNVSNISVNAGDRLYFRVQSVYNGDGDKVKWDPVITYQNTLAPAIDANHRASNKYQASKDFILHNKKGVYMASAGNIKIDGDFIKGVTSDTATLIIRIIKSSGASNVLYTHSFNNLATTAAPSVANVPVAAGDTVKFYIQTDSYVDRAAFKWNAHYVYTSFDDNSPVINANGKPVVEGYVVPDNTNYNEWYKKAPVFSRVTADTIALVPDVIGSGAANGKVVFTIKGNDTVYAKKILSLSGGAVTNMPDTIKLILKPGQEYFFDYAATDHALAEALTRSRVVIHTGTAKATVEANIYTNPKDDLFGPLFRGWGQFSVKGVKEGTAPIDESKLNNDQYKNYPNDPNNYPDPQSLQGFANPTSSDFITMFADAQRQAWMGLDTAVFVSDAMAGSARLFLHDVSVDPLMTGSALQAAAKINSSTTKSFTYGFGLNKSESTSDNTTKLDMMDMNGDRYPDVLNEDNVQYTQPNGGLEPFIKSSHFLGGSSGEGKMTGITLGGDFLKAAGTNKTASTAVDVIQNAQASFGIFDFGNSNTQEGNTTWADVNGDGLPDKVYKSGLVALNLGYRFAQPENWGITAISKSSTKADQAGHSFNFFGGSWEGGFGLSRSEDTGSFILSDVNGDGLTDQVYQDGVQLNIGNGFDQKISWSDLSNFSNNVSTGESLNTAYTIAFNPFFFLPIKICINPSFNIGHSVSRELDQITDIDGDGYPDILHSENDGDLKVRRSLIGRTNMLSVVRRPMGSFFAIDYARLGNTYQIPQNKWVLKNLKIFDGVSGDGVDTMRNTFTYLGGHYNRHEREFYGFDTVITNHLNTADNDKVYRSSVQRFINSSYYTKGLMMAEWLQDGDGHRFTETDNLYDMRQVAGVEDVFFPALVQSTKLFYEGQATAGVSTATKFDYDAIGNMTDIFDQGDGTPDDIIQAKVTYHDNNALYIKGIPQSIEVTTTEGLKRRRSTSISNLGDITQINQYLADGSASVYDMTYDPYGNLAQITRPANATKQRMFYRYVYDDAVHSYVTKVTDAYGYSSTSNYEYRFGNDTLNVSMNNELTRFTIDNKGRITSITGPHEIASGDTTISFEYYPTEINKVPYAITHHFDPQYGRGNDISTVTFMDGLGRPLQVKKQVAIFGGKNKADIAKLVVSGRVKFDAFGRSIENYYPVTEDAVFGRLSPLNTSFNTTYGNINSKTTYDVLDRTLTETLADGALSKMAYTIDNSFFVTTATDALNNIRQTINDVRERKRADKALSGPAGTITTKFDYNALSELVKVEDNNGNTTKYTYDNLGRKLTAEYPDAGLVNFAYDLAGNLTQKITAQIRKEIPNGGAINYQYEYERLIGIDYQRQYQNKVTYKYGAPATGKSQLQDDRAGRLILQEDASGGLEFYYGRLGEITKQIRTVMVSPIFYTTYVSQQEYDTWNRLTYMTYPDGEKLTYHYNHGGTLDKITGNKEGQPYSYVNQLGYDEYEQRVYLQYGNLTETTYAYDNLRRRLTTLNATTATGRYMMKNSYRYDFLSNIRSITNSADAQKDKLGGGSAQTYGYDNLYRLVSAKGKYMGPKDTVEYSLNMAYDNLYNITSKTLKNPKPADSYKQDYTYAATIHQPTKIGTKEYTYDLNGNQLTFGKRENFWDEENRLMAVIDSGTQSRYTYDAGGERIVKSSGGLQGNWVNGAPAGTVNHYDNYTVYVSPYLVCRRLTFTKHIYIESQRIATKIGNGQFLNISFPESALTAGSINYINRAKQLQRDRILYYGQEKVSPGPPTSKLFFAEPQNNGIAAPVLIDSTNAVPKGWPGNTTPPLGGPPVYTQPIPGNDSVLAGYGFVDTAKVKVENNRYFYHSDHLGSTAYITDALGEVTQHQEYSAFGETYVDEHTGNYLSPYLFNAKEKDTETGLYYYGARYYNPQQSQWISVDPMVDKYPALSPYNYVLNNPVKLVDPGGKDVKEYLGIAASTALNFSPLGEVKGIAEAYTGRDLITGQKLAWWERGLGVIPVVGGLTKAAKAAKAVNNVAHVAEEANGIAKAAEGIQKLEKAEEAIITTAKIGDDATVVRGGLNKAKDIERGTGKHPSGIVGVSVECGNCSVKELSKDLPHGSVGVTTAGKIREAGGDVVRTSGRSPNHATVTGLSNEKASELLNPVIKNPNKQ</sequence>
<dbReference type="PANTHER" id="PTHR32305">
    <property type="match status" value="1"/>
</dbReference>
<dbReference type="InterPro" id="IPR027797">
    <property type="entry name" value="PT-TG_dom"/>
</dbReference>
<accession>A0A4Y8SHJ3</accession>
<dbReference type="NCBIfam" id="TIGR01643">
    <property type="entry name" value="YD_repeat_2x"/>
    <property type="match status" value="1"/>
</dbReference>
<dbReference type="InterPro" id="IPR003284">
    <property type="entry name" value="Sal_SpvB"/>
</dbReference>
<dbReference type="SUPFAM" id="SSF69318">
    <property type="entry name" value="Integrin alpha N-terminal domain"/>
    <property type="match status" value="2"/>
</dbReference>
<dbReference type="Pfam" id="PF14449">
    <property type="entry name" value="PT-TG"/>
    <property type="match status" value="1"/>
</dbReference>
<dbReference type="NCBIfam" id="TIGR03696">
    <property type="entry name" value="Rhs_assc_core"/>
    <property type="match status" value="1"/>
</dbReference>
<keyword evidence="11" id="KW-1185">Reference proteome</keyword>
<feature type="compositionally biased region" description="Low complexity" evidence="5">
    <location>
        <begin position="1367"/>
        <end position="1381"/>
    </location>
</feature>
<dbReference type="InterPro" id="IPR022045">
    <property type="entry name" value="TcdB_toxin_mid/N"/>
</dbReference>
<dbReference type="OrthoDB" id="6225685at2"/>
<feature type="region of interest" description="Disordered" evidence="5">
    <location>
        <begin position="1360"/>
        <end position="1381"/>
    </location>
</feature>
<dbReference type="InterPro" id="IPR056823">
    <property type="entry name" value="TEN-like_YD-shell"/>
</dbReference>
<evidence type="ECO:0000259" key="7">
    <source>
        <dbReference type="Pfam" id="PF14449"/>
    </source>
</evidence>
<evidence type="ECO:0000259" key="9">
    <source>
        <dbReference type="Pfam" id="PF25023"/>
    </source>
</evidence>
<evidence type="ECO:0000259" key="6">
    <source>
        <dbReference type="Pfam" id="PF12256"/>
    </source>
</evidence>
<name>A0A4Y8SHJ3_9SPHI</name>
<feature type="domain" description="Pre-toxin TG" evidence="7">
    <location>
        <begin position="2973"/>
        <end position="3030"/>
    </location>
</feature>
<dbReference type="Pfam" id="PF03534">
    <property type="entry name" value="SpvB"/>
    <property type="match status" value="1"/>
</dbReference>
<feature type="domain" description="Teneurin-like YD-shell" evidence="9">
    <location>
        <begin position="2853"/>
        <end position="2939"/>
    </location>
</feature>
<evidence type="ECO:0000256" key="4">
    <source>
        <dbReference type="ARBA" id="ARBA00023026"/>
    </source>
</evidence>
<dbReference type="Pfam" id="PF25023">
    <property type="entry name" value="TEN_YD-shell"/>
    <property type="match status" value="1"/>
</dbReference>
<dbReference type="EMBL" id="SOZE01000006">
    <property type="protein sequence ID" value="TFF38509.1"/>
    <property type="molecule type" value="Genomic_DNA"/>
</dbReference>
<organism evidence="10 11">
    <name type="scientific">Mucilaginibacter psychrotolerans</name>
    <dbReference type="NCBI Taxonomy" id="1524096"/>
    <lineage>
        <taxon>Bacteria</taxon>
        <taxon>Pseudomonadati</taxon>
        <taxon>Bacteroidota</taxon>
        <taxon>Sphingobacteriia</taxon>
        <taxon>Sphingobacteriales</taxon>
        <taxon>Sphingobacteriaceae</taxon>
        <taxon>Mucilaginibacter</taxon>
    </lineage>
</organism>
<dbReference type="Pfam" id="PF05593">
    <property type="entry name" value="RHS_repeat"/>
    <property type="match status" value="1"/>
</dbReference>
<evidence type="ECO:0008006" key="12">
    <source>
        <dbReference type="Google" id="ProtNLM"/>
    </source>
</evidence>
<dbReference type="InterPro" id="IPR022385">
    <property type="entry name" value="Rhs_assc_core"/>
</dbReference>
<keyword evidence="3" id="KW-0677">Repeat</keyword>
<proteinExistence type="predicted"/>
<comment type="caution">
    <text evidence="10">The sequence shown here is derived from an EMBL/GenBank/DDBJ whole genome shotgun (WGS) entry which is preliminary data.</text>
</comment>
<keyword evidence="2" id="KW-0964">Secreted</keyword>
<feature type="domain" description="Insecticide toxin TcdB middle/N-terminal" evidence="6">
    <location>
        <begin position="1733"/>
        <end position="1851"/>
    </location>
</feature>